<dbReference type="PANTHER" id="PTHR11644">
    <property type="entry name" value="CYTIDINE DEAMINASE"/>
    <property type="match status" value="1"/>
</dbReference>
<dbReference type="Proteomes" id="UP001354989">
    <property type="component" value="Chromosome"/>
</dbReference>
<dbReference type="InterPro" id="IPR006262">
    <property type="entry name" value="Cyt_deam_tetra"/>
</dbReference>
<evidence type="ECO:0000256" key="6">
    <source>
        <dbReference type="ARBA" id="ARBA00022723"/>
    </source>
</evidence>
<dbReference type="PROSITE" id="PS00903">
    <property type="entry name" value="CYT_DCMP_DEAMINASES_1"/>
    <property type="match status" value="1"/>
</dbReference>
<accession>A0ABM7VF50</accession>
<organism evidence="14 15">
    <name type="scientific">Persicobacter psychrovividus</name>
    <dbReference type="NCBI Taxonomy" id="387638"/>
    <lineage>
        <taxon>Bacteria</taxon>
        <taxon>Pseudomonadati</taxon>
        <taxon>Bacteroidota</taxon>
        <taxon>Cytophagia</taxon>
        <taxon>Cytophagales</taxon>
        <taxon>Persicobacteraceae</taxon>
        <taxon>Persicobacter</taxon>
    </lineage>
</organism>
<evidence type="ECO:0000256" key="1">
    <source>
        <dbReference type="ARBA" id="ARBA00001947"/>
    </source>
</evidence>
<evidence type="ECO:0000256" key="9">
    <source>
        <dbReference type="ARBA" id="ARBA00032005"/>
    </source>
</evidence>
<dbReference type="NCBIfam" id="NF004064">
    <property type="entry name" value="PRK05578.1"/>
    <property type="match status" value="1"/>
</dbReference>
<evidence type="ECO:0000313" key="14">
    <source>
        <dbReference type="EMBL" id="BDC99617.1"/>
    </source>
</evidence>
<comment type="cofactor">
    <cofactor evidence="1 12">
        <name>Zn(2+)</name>
        <dbReference type="ChEBI" id="CHEBI:29105"/>
    </cofactor>
</comment>
<protein>
    <recommendedName>
        <fullName evidence="5 12">Cytidine deaminase</fullName>
        <ecNumber evidence="4 12">3.5.4.5</ecNumber>
    </recommendedName>
    <alternativeName>
        <fullName evidence="9 12">Cytidine aminohydrolase</fullName>
    </alternativeName>
</protein>
<evidence type="ECO:0000256" key="4">
    <source>
        <dbReference type="ARBA" id="ARBA00012783"/>
    </source>
</evidence>
<keyword evidence="15" id="KW-1185">Reference proteome</keyword>
<proteinExistence type="inferred from homology"/>
<evidence type="ECO:0000256" key="11">
    <source>
        <dbReference type="ARBA" id="ARBA00049558"/>
    </source>
</evidence>
<evidence type="ECO:0000259" key="13">
    <source>
        <dbReference type="PROSITE" id="PS51747"/>
    </source>
</evidence>
<name>A0ABM7VF50_9BACT</name>
<dbReference type="RefSeq" id="WP_332918884.1">
    <property type="nucleotide sequence ID" value="NZ_AP025292.1"/>
</dbReference>
<evidence type="ECO:0000256" key="5">
    <source>
        <dbReference type="ARBA" id="ARBA00018266"/>
    </source>
</evidence>
<evidence type="ECO:0000256" key="3">
    <source>
        <dbReference type="ARBA" id="ARBA00006576"/>
    </source>
</evidence>
<evidence type="ECO:0000256" key="2">
    <source>
        <dbReference type="ARBA" id="ARBA00003949"/>
    </source>
</evidence>
<evidence type="ECO:0000256" key="8">
    <source>
        <dbReference type="ARBA" id="ARBA00022833"/>
    </source>
</evidence>
<dbReference type="SUPFAM" id="SSF53927">
    <property type="entry name" value="Cytidine deaminase-like"/>
    <property type="match status" value="1"/>
</dbReference>
<comment type="catalytic activity">
    <reaction evidence="11 12">
        <text>cytidine + H2O + H(+) = uridine + NH4(+)</text>
        <dbReference type="Rhea" id="RHEA:16069"/>
        <dbReference type="ChEBI" id="CHEBI:15377"/>
        <dbReference type="ChEBI" id="CHEBI:15378"/>
        <dbReference type="ChEBI" id="CHEBI:16704"/>
        <dbReference type="ChEBI" id="CHEBI:17562"/>
        <dbReference type="ChEBI" id="CHEBI:28938"/>
        <dbReference type="EC" id="3.5.4.5"/>
    </reaction>
</comment>
<evidence type="ECO:0000313" key="15">
    <source>
        <dbReference type="Proteomes" id="UP001354989"/>
    </source>
</evidence>
<gene>
    <name evidence="14" type="ORF">PEPS_18980</name>
</gene>
<dbReference type="InterPro" id="IPR050202">
    <property type="entry name" value="Cyt/Deoxycyt_deaminase"/>
</dbReference>
<dbReference type="PANTHER" id="PTHR11644:SF2">
    <property type="entry name" value="CYTIDINE DEAMINASE"/>
    <property type="match status" value="1"/>
</dbReference>
<evidence type="ECO:0000256" key="10">
    <source>
        <dbReference type="ARBA" id="ARBA00049252"/>
    </source>
</evidence>
<keyword evidence="6 12" id="KW-0479">Metal-binding</keyword>
<dbReference type="PROSITE" id="PS51747">
    <property type="entry name" value="CYT_DCMP_DEAMINASES_2"/>
    <property type="match status" value="1"/>
</dbReference>
<comment type="catalytic activity">
    <reaction evidence="10 12">
        <text>2'-deoxycytidine + H2O + H(+) = 2'-deoxyuridine + NH4(+)</text>
        <dbReference type="Rhea" id="RHEA:13433"/>
        <dbReference type="ChEBI" id="CHEBI:15377"/>
        <dbReference type="ChEBI" id="CHEBI:15378"/>
        <dbReference type="ChEBI" id="CHEBI:15698"/>
        <dbReference type="ChEBI" id="CHEBI:16450"/>
        <dbReference type="ChEBI" id="CHEBI:28938"/>
        <dbReference type="EC" id="3.5.4.5"/>
    </reaction>
</comment>
<dbReference type="Gene3D" id="3.40.140.10">
    <property type="entry name" value="Cytidine Deaminase, domain 2"/>
    <property type="match status" value="1"/>
</dbReference>
<keyword evidence="8 12" id="KW-0862">Zinc</keyword>
<reference evidence="14 15" key="1">
    <citation type="submission" date="2021-12" db="EMBL/GenBank/DDBJ databases">
        <title>Genome sequencing of bacteria with rrn-lacking chromosome and rrn-plasmid.</title>
        <authorList>
            <person name="Anda M."/>
            <person name="Iwasaki W."/>
        </authorList>
    </citation>
    <scope>NUCLEOTIDE SEQUENCE [LARGE SCALE GENOMIC DNA]</scope>
    <source>
        <strain evidence="14 15">NBRC 101262</strain>
    </source>
</reference>
<evidence type="ECO:0000256" key="12">
    <source>
        <dbReference type="RuleBase" id="RU364006"/>
    </source>
</evidence>
<comment type="similarity">
    <text evidence="3 12">Belongs to the cytidine and deoxycytidylate deaminase family.</text>
</comment>
<keyword evidence="7 12" id="KW-0378">Hydrolase</keyword>
<comment type="function">
    <text evidence="2 12">This enzyme scavenges exogenous and endogenous cytidine and 2'-deoxycytidine for UMP synthesis.</text>
</comment>
<dbReference type="NCBIfam" id="TIGR01354">
    <property type="entry name" value="cyt_deam_tetra"/>
    <property type="match status" value="1"/>
</dbReference>
<dbReference type="InterPro" id="IPR016193">
    <property type="entry name" value="Cytidine_deaminase-like"/>
</dbReference>
<dbReference type="EMBL" id="AP025292">
    <property type="protein sequence ID" value="BDC99617.1"/>
    <property type="molecule type" value="Genomic_DNA"/>
</dbReference>
<dbReference type="InterPro" id="IPR002125">
    <property type="entry name" value="CMP_dCMP_dom"/>
</dbReference>
<sequence>MSKEKLTIEFERVGFDDLTTTEQELVAQARAAAKNAYAPYSHFQVGAALLLADGAIHTGNNQENSAYPSGLCAERTVLFATSANKPDMRVVTLVITAKKEEAETFQAVTPCGACRQVMTEYMDKQSAPYQVILEAGNQQFIKVKDVRDLLPFTFSKDQL</sequence>
<dbReference type="EC" id="3.5.4.5" evidence="4 12"/>
<evidence type="ECO:0000256" key="7">
    <source>
        <dbReference type="ARBA" id="ARBA00022801"/>
    </source>
</evidence>
<dbReference type="CDD" id="cd01283">
    <property type="entry name" value="cytidine_deaminase"/>
    <property type="match status" value="1"/>
</dbReference>
<dbReference type="InterPro" id="IPR016192">
    <property type="entry name" value="APOBEC/CMP_deaminase_Zn-bd"/>
</dbReference>
<dbReference type="Pfam" id="PF00383">
    <property type="entry name" value="dCMP_cyt_deam_1"/>
    <property type="match status" value="1"/>
</dbReference>
<feature type="domain" description="CMP/dCMP-type deaminase" evidence="13">
    <location>
        <begin position="20"/>
        <end position="157"/>
    </location>
</feature>